<dbReference type="PaxDb" id="3827-XP_004510980.1"/>
<evidence type="ECO:0000259" key="3">
    <source>
        <dbReference type="PROSITE" id="PS50102"/>
    </source>
</evidence>
<keyword evidence="1" id="KW-0694">RNA-binding</keyword>
<feature type="compositionally biased region" description="Basic and acidic residues" evidence="2">
    <location>
        <begin position="185"/>
        <end position="198"/>
    </location>
</feature>
<dbReference type="GO" id="GO:0043488">
    <property type="term" value="P:regulation of mRNA stability"/>
    <property type="evidence" value="ECO:0007669"/>
    <property type="project" value="InterPro"/>
</dbReference>
<dbReference type="SMART" id="SM00360">
    <property type="entry name" value="RRM"/>
    <property type="match status" value="1"/>
</dbReference>
<dbReference type="InterPro" id="IPR000504">
    <property type="entry name" value="RRM_dom"/>
</dbReference>
<dbReference type="PROSITE" id="PS50102">
    <property type="entry name" value="RRM"/>
    <property type="match status" value="1"/>
</dbReference>
<dbReference type="Gene3D" id="3.30.70.330">
    <property type="match status" value="1"/>
</dbReference>
<dbReference type="Gene3D" id="1.20.1390.10">
    <property type="entry name" value="PWI domain"/>
    <property type="match status" value="1"/>
</dbReference>
<dbReference type="GO" id="GO:0005634">
    <property type="term" value="C:nucleus"/>
    <property type="evidence" value="ECO:0007669"/>
    <property type="project" value="TreeGrafter"/>
</dbReference>
<name>A0A1S2YWE0_CICAR</name>
<feature type="compositionally biased region" description="Polar residues" evidence="2">
    <location>
        <begin position="623"/>
        <end position="639"/>
    </location>
</feature>
<feature type="region of interest" description="Disordered" evidence="2">
    <location>
        <begin position="618"/>
        <end position="641"/>
    </location>
</feature>
<feature type="region of interest" description="Disordered" evidence="2">
    <location>
        <begin position="110"/>
        <end position="134"/>
    </location>
</feature>
<feature type="region of interest" description="Disordered" evidence="2">
    <location>
        <begin position="164"/>
        <end position="202"/>
    </location>
</feature>
<dbReference type="InterPro" id="IPR012677">
    <property type="entry name" value="Nucleotide-bd_a/b_plait_sf"/>
</dbReference>
<dbReference type="Pfam" id="PF00076">
    <property type="entry name" value="RRM_1"/>
    <property type="match status" value="1"/>
</dbReference>
<dbReference type="SUPFAM" id="SSF54928">
    <property type="entry name" value="RNA-binding domain, RBD"/>
    <property type="match status" value="1"/>
</dbReference>
<evidence type="ECO:0000256" key="2">
    <source>
        <dbReference type="SAM" id="MobiDB-lite"/>
    </source>
</evidence>
<organism evidence="4 5">
    <name type="scientific">Cicer arietinum</name>
    <name type="common">Chickpea</name>
    <name type="synonym">Garbanzo</name>
    <dbReference type="NCBI Taxonomy" id="3827"/>
    <lineage>
        <taxon>Eukaryota</taxon>
        <taxon>Viridiplantae</taxon>
        <taxon>Streptophyta</taxon>
        <taxon>Embryophyta</taxon>
        <taxon>Tracheophyta</taxon>
        <taxon>Spermatophyta</taxon>
        <taxon>Magnoliopsida</taxon>
        <taxon>eudicotyledons</taxon>
        <taxon>Gunneridae</taxon>
        <taxon>Pentapetalae</taxon>
        <taxon>rosids</taxon>
        <taxon>fabids</taxon>
        <taxon>Fabales</taxon>
        <taxon>Fabaceae</taxon>
        <taxon>Papilionoideae</taxon>
        <taxon>50 kb inversion clade</taxon>
        <taxon>NPAAA clade</taxon>
        <taxon>Hologalegina</taxon>
        <taxon>IRL clade</taxon>
        <taxon>Cicereae</taxon>
        <taxon>Cicer</taxon>
    </lineage>
</organism>
<dbReference type="InterPro" id="IPR040366">
    <property type="entry name" value="Nab2/ZC3H14"/>
</dbReference>
<sequence>MGSIDRSNEPTFNTNFTAEGVTVLKEKLNEKLKEFMGNYTDETLVEYVIVLLRNGRGKDHAKNELNMFLGDDSDSFVSWLWDHLALNIDLYVQSKGLQDEAPKSKLLSKVEDGDDGLQNLNSKSERVKSRSRRNKDWKGLLGREAEAQLPQSFVVDSMHLEEKVQSKVNRGSRSLSPAPPVQRKRGCDVEQQKTKRDSVSQGTIDAPRRLLQFAMRDAVATSRPSNLGTPVEPSLKRLRSVVSSSFVESSMVEHPPRMQTNSRVVNPMASMFKAVAEAAEGAVKFKSSASVFNRLGCDMHQSDGIMQLKDNQYQEQSPLLYHKNNDYGDQYAANMTTFEHETGIPFDSTSDNEGFDDVNFTGNRVSRVSQLGSYGGKRGDDSLAAHYSVAKNDDCTLLKKNRNQQQSAATLENSEIVNVNLNAWNPPIPAQYHKPRSGLSMVNENAKMVKIDDGKVKRTLDLPKETQKAQPSTPGPSAAGCKLDDANSRTIFASNVHFAATKDAICQHFNKFGEVLKAVIVTDAMTGQPKGAAYVEFMSKEAADNALSLDGTSFMSRILKVVRKSAAQDYAPAVPWPRGVRGSPHPSAMFSRVPIPTGIAGAFRPRHPIKFGARSLQWKRDAQGTSSGNGATLNSSSVSAPAGRGFTYVRAESKLDSSLNTT</sequence>
<evidence type="ECO:0000313" key="4">
    <source>
        <dbReference type="Proteomes" id="UP000087171"/>
    </source>
</evidence>
<dbReference type="Proteomes" id="UP000087171">
    <property type="component" value="Chromosome Ca7"/>
</dbReference>
<dbReference type="InterPro" id="IPR002483">
    <property type="entry name" value="PWI_dom"/>
</dbReference>
<dbReference type="AlphaFoldDB" id="A0A1S2YWE0"/>
<dbReference type="InterPro" id="IPR035979">
    <property type="entry name" value="RBD_domain_sf"/>
</dbReference>
<protein>
    <submittedName>
        <fullName evidence="5">Uncharacterized protein LOC101495939</fullName>
    </submittedName>
</protein>
<dbReference type="GO" id="GO:0008143">
    <property type="term" value="F:poly(A) binding"/>
    <property type="evidence" value="ECO:0007669"/>
    <property type="project" value="InterPro"/>
</dbReference>
<accession>A0A1S2YWE0</accession>
<reference evidence="5" key="2">
    <citation type="submission" date="2025-08" db="UniProtKB">
        <authorList>
            <consortium name="RefSeq"/>
        </authorList>
    </citation>
    <scope>IDENTIFICATION</scope>
    <source>
        <tissue evidence="5">Etiolated seedlings</tissue>
    </source>
</reference>
<dbReference type="GO" id="GO:0005737">
    <property type="term" value="C:cytoplasm"/>
    <property type="evidence" value="ECO:0007669"/>
    <property type="project" value="TreeGrafter"/>
</dbReference>
<dbReference type="eggNOG" id="KOG3702">
    <property type="taxonomic scope" value="Eukaryota"/>
</dbReference>
<evidence type="ECO:0000313" key="5">
    <source>
        <dbReference type="RefSeq" id="XP_004510980.1"/>
    </source>
</evidence>
<dbReference type="RefSeq" id="XP_004510980.1">
    <property type="nucleotide sequence ID" value="XM_004510923.3"/>
</dbReference>
<evidence type="ECO:0000256" key="1">
    <source>
        <dbReference type="PROSITE-ProRule" id="PRU00176"/>
    </source>
</evidence>
<feature type="compositionally biased region" description="Polar residues" evidence="2">
    <location>
        <begin position="166"/>
        <end position="175"/>
    </location>
</feature>
<gene>
    <name evidence="5" type="primary">LOC101495939</name>
</gene>
<dbReference type="Pfam" id="PF01480">
    <property type="entry name" value="PWI"/>
    <property type="match status" value="1"/>
</dbReference>
<dbReference type="GeneID" id="101495939"/>
<feature type="domain" description="RRM" evidence="3">
    <location>
        <begin position="489"/>
        <end position="566"/>
    </location>
</feature>
<proteinExistence type="predicted"/>
<reference evidence="4" key="1">
    <citation type="journal article" date="2013" name="Nat. Biotechnol.">
        <title>Draft genome sequence of chickpea (Cicer arietinum) provides a resource for trait improvement.</title>
        <authorList>
            <person name="Varshney R.K."/>
            <person name="Song C."/>
            <person name="Saxena R.K."/>
            <person name="Azam S."/>
            <person name="Yu S."/>
            <person name="Sharpe A.G."/>
            <person name="Cannon S."/>
            <person name="Baek J."/>
            <person name="Rosen B.D."/>
            <person name="Tar'an B."/>
            <person name="Millan T."/>
            <person name="Zhang X."/>
            <person name="Ramsay L.D."/>
            <person name="Iwata A."/>
            <person name="Wang Y."/>
            <person name="Nelson W."/>
            <person name="Farmer A.D."/>
            <person name="Gaur P.M."/>
            <person name="Soderlund C."/>
            <person name="Penmetsa R.V."/>
            <person name="Xu C."/>
            <person name="Bharti A.K."/>
            <person name="He W."/>
            <person name="Winter P."/>
            <person name="Zhao S."/>
            <person name="Hane J.K."/>
            <person name="Carrasquilla-Garcia N."/>
            <person name="Condie J.A."/>
            <person name="Upadhyaya H.D."/>
            <person name="Luo M.C."/>
            <person name="Thudi M."/>
            <person name="Gowda C.L."/>
            <person name="Singh N.P."/>
            <person name="Lichtenzveig J."/>
            <person name="Gali K.K."/>
            <person name="Rubio J."/>
            <person name="Nadarajan N."/>
            <person name="Dolezel J."/>
            <person name="Bansal K.C."/>
            <person name="Xu X."/>
            <person name="Edwards D."/>
            <person name="Zhang G."/>
            <person name="Kahl G."/>
            <person name="Gil J."/>
            <person name="Singh K.B."/>
            <person name="Datta S.K."/>
            <person name="Jackson S.A."/>
            <person name="Wang J."/>
            <person name="Cook D.R."/>
        </authorList>
    </citation>
    <scope>NUCLEOTIDE SEQUENCE [LARGE SCALE GENOMIC DNA]</scope>
    <source>
        <strain evidence="4">cv. CDC Frontier</strain>
    </source>
</reference>
<dbReference type="STRING" id="3827.A0A1S2YWE0"/>
<dbReference type="PANTHER" id="PTHR14738">
    <property type="entry name" value="ZINC FINGER CCCH DOMAIN-CONTAINING PROTEIN 14"/>
    <property type="match status" value="1"/>
</dbReference>
<feature type="compositionally biased region" description="Basic and acidic residues" evidence="2">
    <location>
        <begin position="123"/>
        <end position="134"/>
    </location>
</feature>
<keyword evidence="4" id="KW-1185">Reference proteome</keyword>
<dbReference type="KEGG" id="cam:101495939"/>
<dbReference type="PANTHER" id="PTHR14738:SF32">
    <property type="entry name" value="RNA BINDING (RRM_RBD_RNP MOTIFS) FAMILY PROTEIN"/>
    <property type="match status" value="1"/>
</dbReference>
<dbReference type="OrthoDB" id="4726at2759"/>